<keyword evidence="6 9" id="KW-1133">Transmembrane helix</keyword>
<name>A0ABQ1GL95_9BACL</name>
<evidence type="ECO:0000259" key="11">
    <source>
        <dbReference type="Pfam" id="PF24878"/>
    </source>
</evidence>
<feature type="transmembrane region" description="Helical" evidence="9">
    <location>
        <begin position="464"/>
        <end position="483"/>
    </location>
</feature>
<feature type="transmembrane region" description="Helical" evidence="9">
    <location>
        <begin position="82"/>
        <end position="113"/>
    </location>
</feature>
<dbReference type="Proteomes" id="UP000609323">
    <property type="component" value="Unassembled WGS sequence"/>
</dbReference>
<evidence type="ECO:0000256" key="6">
    <source>
        <dbReference type="ARBA" id="ARBA00022989"/>
    </source>
</evidence>
<dbReference type="InterPro" id="IPR038731">
    <property type="entry name" value="RgtA/B/C-like"/>
</dbReference>
<feature type="transmembrane region" description="Helical" evidence="9">
    <location>
        <begin position="522"/>
        <end position="540"/>
    </location>
</feature>
<feature type="transmembrane region" description="Helical" evidence="9">
    <location>
        <begin position="120"/>
        <end position="138"/>
    </location>
</feature>
<evidence type="ECO:0000256" key="5">
    <source>
        <dbReference type="ARBA" id="ARBA00022692"/>
    </source>
</evidence>
<sequence>METMDNGRKLTRRVDYFLAGSMLVAAFLNMYLIWTDKYANTYYTTAVASMMKNMHNFFYGTLDSGGFVTVDKPPLTFMIQTLFAFIFGLHGWSVILPQALAGVGSVLLVYLLVKPSFGMGAARIGALVMACTPVAVSVSRTNNIDSMLVFALLLAVWFLFKGVKQHKMWAVIVGFGLIGIGFNIKMLEAYMVLPAFYFFYILAGAGGWKKKTVTLILSTVVCAVISLSWAVIVDSVPEDQRPYIGSSETNSVLNLAFGYNGVSRLTGDRSPGGSGNRSDRGLGLGLGTGAGTEDGAAFSGFAGTRGGNVNSASRDSSNAGVEGGGSGSDDRRSFGGVNGGNFENPGFAGERPTMNFGGGGAFNTGTKGPLRLFQSELSGQASWMLPFVLFGCIALFASFRIRRMSWKQKEALFWLAWLIPVMGFFSMAGFFHQYYLIMMAPPIAALTGSGWSEMARQWTERDSWKAWLLPAAVLLTAAFSWYIVHPYDSVIGKGWSIAILITGVLAALWLIIGLMNPSLSKMAAVLGFLVLLIGPMYWALTPIIYGQSSMTPSAGPSLAGGFGTFSGFSGFAGFGGGRNGGNSGNGENGGGDSGDNGENGGPAALGRADSRNGQNGFAADGGTEARTGASRRLTPTAGSPEEGSGLNESLYQYLKDNNTGQKYLFAASDYTTLAPYIIEKGETVISLGGFSGSDPVLSVDRLQKLIDSGQLKFIYLSGGRGGSSTLSQWIQDHGTEVPSSEWQGETAQSSENITDSSLAAAQGDAQNSVAQTGGFGFGREGTLYEFTPEQGE</sequence>
<feature type="region of interest" description="Disordered" evidence="8">
    <location>
        <begin position="579"/>
        <end position="645"/>
    </location>
</feature>
<feature type="compositionally biased region" description="Polar residues" evidence="8">
    <location>
        <begin position="737"/>
        <end position="771"/>
    </location>
</feature>
<feature type="domain" description="Putative mannosyltransferase YkcA/B-like C-terminal" evidence="11">
    <location>
        <begin position="650"/>
        <end position="733"/>
    </location>
</feature>
<evidence type="ECO:0000313" key="12">
    <source>
        <dbReference type="EMBL" id="GGA45440.1"/>
    </source>
</evidence>
<evidence type="ECO:0000256" key="9">
    <source>
        <dbReference type="SAM" id="Phobius"/>
    </source>
</evidence>
<dbReference type="PANTHER" id="PTHR33908">
    <property type="entry name" value="MANNOSYLTRANSFERASE YKCB-RELATED"/>
    <property type="match status" value="1"/>
</dbReference>
<feature type="transmembrane region" description="Helical" evidence="9">
    <location>
        <begin position="190"/>
        <end position="208"/>
    </location>
</feature>
<comment type="subcellular location">
    <subcellularLocation>
        <location evidence="1">Cell membrane</location>
        <topology evidence="1">Multi-pass membrane protein</topology>
    </subcellularLocation>
</comment>
<feature type="transmembrane region" description="Helical" evidence="9">
    <location>
        <begin position="495"/>
        <end position="515"/>
    </location>
</feature>
<feature type="transmembrane region" description="Helical" evidence="9">
    <location>
        <begin position="167"/>
        <end position="184"/>
    </location>
</feature>
<proteinExistence type="predicted"/>
<feature type="region of interest" description="Disordered" evidence="8">
    <location>
        <begin position="737"/>
        <end position="792"/>
    </location>
</feature>
<feature type="transmembrane region" description="Helical" evidence="9">
    <location>
        <begin position="381"/>
        <end position="399"/>
    </location>
</feature>
<organism evidence="12 13">
    <name type="scientific">Paenibacillus physcomitrellae</name>
    <dbReference type="NCBI Taxonomy" id="1619311"/>
    <lineage>
        <taxon>Bacteria</taxon>
        <taxon>Bacillati</taxon>
        <taxon>Bacillota</taxon>
        <taxon>Bacilli</taxon>
        <taxon>Bacillales</taxon>
        <taxon>Paenibacillaceae</taxon>
        <taxon>Paenibacillus</taxon>
    </lineage>
</organism>
<evidence type="ECO:0000259" key="10">
    <source>
        <dbReference type="Pfam" id="PF13231"/>
    </source>
</evidence>
<protein>
    <recommendedName>
        <fullName evidence="14">Glycosyltransferase RgtA/B/C/D-like domain-containing protein</fullName>
    </recommendedName>
</protein>
<feature type="transmembrane region" description="Helical" evidence="9">
    <location>
        <begin position="16"/>
        <end position="34"/>
    </location>
</feature>
<gene>
    <name evidence="12" type="ORF">GCM10010917_33440</name>
</gene>
<feature type="transmembrane region" description="Helical" evidence="9">
    <location>
        <begin position="215"/>
        <end position="233"/>
    </location>
</feature>
<feature type="domain" description="Glycosyltransferase RgtA/B/C/D-like" evidence="10">
    <location>
        <begin position="71"/>
        <end position="229"/>
    </location>
</feature>
<keyword evidence="2" id="KW-1003">Cell membrane</keyword>
<evidence type="ECO:0000313" key="13">
    <source>
        <dbReference type="Proteomes" id="UP000609323"/>
    </source>
</evidence>
<keyword evidence="4" id="KW-0808">Transferase</keyword>
<comment type="caution">
    <text evidence="12">The sequence shown here is derived from an EMBL/GenBank/DDBJ whole genome shotgun (WGS) entry which is preliminary data.</text>
</comment>
<evidence type="ECO:0000256" key="4">
    <source>
        <dbReference type="ARBA" id="ARBA00022679"/>
    </source>
</evidence>
<feature type="transmembrane region" description="Helical" evidence="9">
    <location>
        <begin position="411"/>
        <end position="428"/>
    </location>
</feature>
<dbReference type="PANTHER" id="PTHR33908:SF3">
    <property type="entry name" value="UNDECAPRENYL PHOSPHATE-ALPHA-4-AMINO-4-DEOXY-L-ARABINOSE ARABINOSYL TRANSFERASE"/>
    <property type="match status" value="1"/>
</dbReference>
<dbReference type="RefSeq" id="WP_229752763.1">
    <property type="nucleotide sequence ID" value="NZ_BMHF01000013.1"/>
</dbReference>
<evidence type="ECO:0000256" key="3">
    <source>
        <dbReference type="ARBA" id="ARBA00022676"/>
    </source>
</evidence>
<keyword evidence="7 9" id="KW-0472">Membrane</keyword>
<keyword evidence="5 9" id="KW-0812">Transmembrane</keyword>
<evidence type="ECO:0000256" key="1">
    <source>
        <dbReference type="ARBA" id="ARBA00004651"/>
    </source>
</evidence>
<dbReference type="EMBL" id="BMHF01000013">
    <property type="protein sequence ID" value="GGA45440.1"/>
    <property type="molecule type" value="Genomic_DNA"/>
</dbReference>
<feature type="transmembrane region" description="Helical" evidence="9">
    <location>
        <begin position="144"/>
        <end position="160"/>
    </location>
</feature>
<evidence type="ECO:0000256" key="8">
    <source>
        <dbReference type="SAM" id="MobiDB-lite"/>
    </source>
</evidence>
<evidence type="ECO:0008006" key="14">
    <source>
        <dbReference type="Google" id="ProtNLM"/>
    </source>
</evidence>
<feature type="region of interest" description="Disordered" evidence="8">
    <location>
        <begin position="266"/>
        <end position="286"/>
    </location>
</feature>
<dbReference type="Pfam" id="PF24878">
    <property type="entry name" value="YkcB_C"/>
    <property type="match status" value="1"/>
</dbReference>
<evidence type="ECO:0000256" key="7">
    <source>
        <dbReference type="ARBA" id="ARBA00023136"/>
    </source>
</evidence>
<dbReference type="Pfam" id="PF13231">
    <property type="entry name" value="PMT_2"/>
    <property type="match status" value="1"/>
</dbReference>
<keyword evidence="3" id="KW-0328">Glycosyltransferase</keyword>
<feature type="compositionally biased region" description="Gly residues" evidence="8">
    <location>
        <begin position="579"/>
        <end position="600"/>
    </location>
</feature>
<dbReference type="InterPro" id="IPR050297">
    <property type="entry name" value="LipidA_mod_glycosyltrf_83"/>
</dbReference>
<evidence type="ECO:0000256" key="2">
    <source>
        <dbReference type="ARBA" id="ARBA00022475"/>
    </source>
</evidence>
<accession>A0ABQ1GL95</accession>
<feature type="transmembrane region" description="Helical" evidence="9">
    <location>
        <begin position="434"/>
        <end position="452"/>
    </location>
</feature>
<reference evidence="13" key="1">
    <citation type="journal article" date="2019" name="Int. J. Syst. Evol. Microbiol.">
        <title>The Global Catalogue of Microorganisms (GCM) 10K type strain sequencing project: providing services to taxonomists for standard genome sequencing and annotation.</title>
        <authorList>
            <consortium name="The Broad Institute Genomics Platform"/>
            <consortium name="The Broad Institute Genome Sequencing Center for Infectious Disease"/>
            <person name="Wu L."/>
            <person name="Ma J."/>
        </authorList>
    </citation>
    <scope>NUCLEOTIDE SEQUENCE [LARGE SCALE GENOMIC DNA]</scope>
    <source>
        <strain evidence="13">CGMCC 1.15044</strain>
    </source>
</reference>
<keyword evidence="13" id="KW-1185">Reference proteome</keyword>
<dbReference type="InterPro" id="IPR056785">
    <property type="entry name" value="YkcA/B-like_C"/>
</dbReference>
<feature type="region of interest" description="Disordered" evidence="8">
    <location>
        <begin position="308"/>
        <end position="335"/>
    </location>
</feature>